<gene>
    <name evidence="9" type="ORF">Lalb_Chr20g0119221</name>
</gene>
<keyword evidence="6" id="KW-0443">Lipid metabolism</keyword>
<dbReference type="EMBL" id="WOCE01000020">
    <property type="protein sequence ID" value="KAE9591509.1"/>
    <property type="molecule type" value="Genomic_DNA"/>
</dbReference>
<evidence type="ECO:0000256" key="5">
    <source>
        <dbReference type="ARBA" id="ARBA00022989"/>
    </source>
</evidence>
<keyword evidence="10" id="KW-1185">Reference proteome</keyword>
<name>A0A6A4NW17_LUPAL</name>
<dbReference type="OrthoDB" id="1077582at2759"/>
<sequence length="405" mass="46298">MDHIEGEINNFIMVWTIAASTICYCHAIGKFIPQGKMRILAIFIAIFVLLLLPLRLTSVHLGGPTSFILGWLTTFKLLLFALGKGPLSSNPPLSLSYFICLSLLPIKLFQQHQPNLSNTQNNSTSQRISLKPNVVQEKVDIRDLTHTSKENVSRGTQNSQITKNGHKSSPLLLNYSFVIIVFLFTLVIPIYAKNEILHPKFKLFLYGLETYMGLEFILASISLLARKLLGIELEPQFNKPYLSTSLQDFWGRRWNLMVNKILHPTIYKPVVNVSTCVIGRKWAPLPAIISTFVVSGLMHELFYYYVKREKRTFEMWEPSWDSMCFFLLHGVCTAIEVALKKELKGKWKLPRLVSSSLTVVFVIYTALLLFVPALVRCHVFEKEIKELNAIVEFGMNLYGSYFLKK</sequence>
<dbReference type="GO" id="GO:0016020">
    <property type="term" value="C:membrane"/>
    <property type="evidence" value="ECO:0007669"/>
    <property type="project" value="UniProtKB-SubCell"/>
</dbReference>
<evidence type="ECO:0000256" key="8">
    <source>
        <dbReference type="ARBA" id="ARBA00023315"/>
    </source>
</evidence>
<keyword evidence="3 9" id="KW-0808">Transferase</keyword>
<dbReference type="PANTHER" id="PTHR31595:SF38">
    <property type="entry name" value="MBOAT (MEMBRANE BOUND O-ACYL TRANSFERASE) FAMILY PROTEIN"/>
    <property type="match status" value="1"/>
</dbReference>
<dbReference type="Pfam" id="PF13813">
    <property type="entry name" value="MBOAT_2"/>
    <property type="match status" value="1"/>
</dbReference>
<comment type="subcellular location">
    <subcellularLocation>
        <location evidence="1">Membrane</location>
        <topology evidence="1">Multi-pass membrane protein</topology>
    </subcellularLocation>
</comment>
<evidence type="ECO:0000256" key="2">
    <source>
        <dbReference type="ARBA" id="ARBA00007282"/>
    </source>
</evidence>
<evidence type="ECO:0000256" key="7">
    <source>
        <dbReference type="ARBA" id="ARBA00023136"/>
    </source>
</evidence>
<comment type="similarity">
    <text evidence="2">Belongs to the wax synthase family.</text>
</comment>
<dbReference type="GO" id="GO:0006629">
    <property type="term" value="P:lipid metabolic process"/>
    <property type="evidence" value="ECO:0007669"/>
    <property type="project" value="UniProtKB-KW"/>
</dbReference>
<evidence type="ECO:0000256" key="3">
    <source>
        <dbReference type="ARBA" id="ARBA00022679"/>
    </source>
</evidence>
<evidence type="ECO:0000256" key="1">
    <source>
        <dbReference type="ARBA" id="ARBA00004141"/>
    </source>
</evidence>
<dbReference type="InterPro" id="IPR044851">
    <property type="entry name" value="Wax_synthase"/>
</dbReference>
<evidence type="ECO:0000256" key="4">
    <source>
        <dbReference type="ARBA" id="ARBA00022692"/>
    </source>
</evidence>
<dbReference type="PANTHER" id="PTHR31595">
    <property type="entry name" value="LONG-CHAIN-ALCOHOL O-FATTY-ACYLTRANSFERASE 3-RELATED"/>
    <property type="match status" value="1"/>
</dbReference>
<dbReference type="Proteomes" id="UP000447434">
    <property type="component" value="Chromosome 20"/>
</dbReference>
<keyword evidence="5" id="KW-1133">Transmembrane helix</keyword>
<evidence type="ECO:0000256" key="6">
    <source>
        <dbReference type="ARBA" id="ARBA00023098"/>
    </source>
</evidence>
<accession>A0A6A4NW17</accession>
<dbReference type="InterPro" id="IPR032805">
    <property type="entry name" value="Wax_synthase_dom"/>
</dbReference>
<keyword evidence="8 9" id="KW-0012">Acyltransferase</keyword>
<dbReference type="GO" id="GO:0008374">
    <property type="term" value="F:O-acyltransferase activity"/>
    <property type="evidence" value="ECO:0007669"/>
    <property type="project" value="InterPro"/>
</dbReference>
<dbReference type="AlphaFoldDB" id="A0A6A4NW17"/>
<evidence type="ECO:0000313" key="10">
    <source>
        <dbReference type="Proteomes" id="UP000447434"/>
    </source>
</evidence>
<keyword evidence="4" id="KW-0812">Transmembrane</keyword>
<organism evidence="9 10">
    <name type="scientific">Lupinus albus</name>
    <name type="common">White lupine</name>
    <name type="synonym">Lupinus termis</name>
    <dbReference type="NCBI Taxonomy" id="3870"/>
    <lineage>
        <taxon>Eukaryota</taxon>
        <taxon>Viridiplantae</taxon>
        <taxon>Streptophyta</taxon>
        <taxon>Embryophyta</taxon>
        <taxon>Tracheophyta</taxon>
        <taxon>Spermatophyta</taxon>
        <taxon>Magnoliopsida</taxon>
        <taxon>eudicotyledons</taxon>
        <taxon>Gunneridae</taxon>
        <taxon>Pentapetalae</taxon>
        <taxon>rosids</taxon>
        <taxon>fabids</taxon>
        <taxon>Fabales</taxon>
        <taxon>Fabaceae</taxon>
        <taxon>Papilionoideae</taxon>
        <taxon>50 kb inversion clade</taxon>
        <taxon>genistoids sensu lato</taxon>
        <taxon>core genistoids</taxon>
        <taxon>Genisteae</taxon>
        <taxon>Lupinus</taxon>
    </lineage>
</organism>
<proteinExistence type="inferred from homology"/>
<evidence type="ECO:0000313" key="9">
    <source>
        <dbReference type="EMBL" id="KAE9591509.1"/>
    </source>
</evidence>
<protein>
    <submittedName>
        <fullName evidence="9">Putative long-chain-alcohol O-fatty-acyltransferase</fullName>
    </submittedName>
</protein>
<comment type="caution">
    <text evidence="9">The sequence shown here is derived from an EMBL/GenBank/DDBJ whole genome shotgun (WGS) entry which is preliminary data.</text>
</comment>
<keyword evidence="7" id="KW-0472">Membrane</keyword>
<reference evidence="10" key="1">
    <citation type="journal article" date="2020" name="Nat. Commun.">
        <title>Genome sequence of the cluster root forming white lupin.</title>
        <authorList>
            <person name="Hufnagel B."/>
            <person name="Marques A."/>
            <person name="Soriano A."/>
            <person name="Marques L."/>
            <person name="Divol F."/>
            <person name="Doumas P."/>
            <person name="Sallet E."/>
            <person name="Mancinotti D."/>
            <person name="Carrere S."/>
            <person name="Marande W."/>
            <person name="Arribat S."/>
            <person name="Keller J."/>
            <person name="Huneau C."/>
            <person name="Blein T."/>
            <person name="Aime D."/>
            <person name="Laguerre M."/>
            <person name="Taylor J."/>
            <person name="Schubert V."/>
            <person name="Nelson M."/>
            <person name="Geu-Flores F."/>
            <person name="Crespi M."/>
            <person name="Gallardo-Guerrero K."/>
            <person name="Delaux P.-M."/>
            <person name="Salse J."/>
            <person name="Berges H."/>
            <person name="Guyot R."/>
            <person name="Gouzy J."/>
            <person name="Peret B."/>
        </authorList>
    </citation>
    <scope>NUCLEOTIDE SEQUENCE [LARGE SCALE GENOMIC DNA]</scope>
    <source>
        <strain evidence="10">cv. Amiga</strain>
    </source>
</reference>